<evidence type="ECO:0000256" key="5">
    <source>
        <dbReference type="ARBA" id="ARBA00022692"/>
    </source>
</evidence>
<sequence>MRISNVSRPTPLVAAILATLQAAAMQAHAAEGDAQQLPKISVKAEAEEEATSYKRDLMSSPKYAEPILDTPQNIQVVTRQVIDDQQLLSLRDVLSTVPGITFGAGEGGGGYGDSLTLRGFAGSNDVTTDGIRDSAQYTRSDTFNLEQVEVINGSNSVYSGAGAIGGTVNLVNKAARLASFNRIGVSAGTDDYGRVVGDVNQTIGETTAVRVNVMAHQSDVPGRDYETAERWGVAPSIAFGLGTDTSLSLSYLHQEDENIPQYGVPTYRGRLMPGAAYSNYYGYHNVDTQEIDVDSFTAVLDHRFDDTFSVRNLTRWQEVDQFLIVDPPQGTFCLESNTAPAGTACAAGIPAGMYQPSGPRGNLRDTKNTLIVNQTDFTKVFSTGGIEHTLVAGFAVTHESYDLDSGNVLRNPGGTTPNPVLPLMSIANPDSLYGGPVNYVRTQRRQGELDNQAVYVFDALKFSEQWEFNGGVRYENNEAKSTLFNYATPAAGGAVTTGAPAENTDKLVSYRAGLVYKPVENGSIYLAYGNSETPSQASVNGNCVATGTANSNCNLDPEEGVIYELGAKWELFDSRLLATASIFRNERTNYRVNDPGNPDNPSGIQQLDGEARVDGILLGISGKITDKWAAIANYTYLDSEVIQGASQYVSSIGQDYTRGDPLMNVPENAFNFWTAYDLPYRIQVGYGITYQDEVYVSQHSATNLNGPLNTAPSYVVHRAMVSYGVTRKLDLQLNVNNILDKEYLTRVRTQEIAWATPGEARSFVLSANYSF</sequence>
<dbReference type="RefSeq" id="WP_184333597.1">
    <property type="nucleotide sequence ID" value="NZ_JACHHZ010000003.1"/>
</dbReference>
<keyword evidence="10 17" id="KW-0675">Receptor</keyword>
<gene>
    <name evidence="17" type="ORF">HNQ60_003263</name>
</gene>
<dbReference type="GO" id="GO:0015344">
    <property type="term" value="F:siderophore uptake transmembrane transporter activity"/>
    <property type="evidence" value="ECO:0007669"/>
    <property type="project" value="TreeGrafter"/>
</dbReference>
<accession>A0A841HQS0</accession>
<dbReference type="Gene3D" id="2.170.130.10">
    <property type="entry name" value="TonB-dependent receptor, plug domain"/>
    <property type="match status" value="1"/>
</dbReference>
<dbReference type="PANTHER" id="PTHR32552:SF83">
    <property type="entry name" value="BLR3904 PROTEIN"/>
    <property type="match status" value="1"/>
</dbReference>
<evidence type="ECO:0000259" key="15">
    <source>
        <dbReference type="Pfam" id="PF00593"/>
    </source>
</evidence>
<comment type="similarity">
    <text evidence="2 12 13">Belongs to the TonB-dependent receptor family.</text>
</comment>
<evidence type="ECO:0000313" key="18">
    <source>
        <dbReference type="Proteomes" id="UP000588068"/>
    </source>
</evidence>
<evidence type="ECO:0000256" key="8">
    <source>
        <dbReference type="ARBA" id="ARBA00023077"/>
    </source>
</evidence>
<keyword evidence="5 12" id="KW-0812">Transmembrane</keyword>
<keyword evidence="9 12" id="KW-0472">Membrane</keyword>
<evidence type="ECO:0000256" key="3">
    <source>
        <dbReference type="ARBA" id="ARBA00022448"/>
    </source>
</evidence>
<evidence type="ECO:0000256" key="13">
    <source>
        <dbReference type="RuleBase" id="RU003357"/>
    </source>
</evidence>
<keyword evidence="4 12" id="KW-1134">Transmembrane beta strand</keyword>
<protein>
    <submittedName>
        <fullName evidence="17">Catecholate siderophore receptor</fullName>
    </submittedName>
</protein>
<organism evidence="17 18">
    <name type="scientific">Povalibacter uvarum</name>
    <dbReference type="NCBI Taxonomy" id="732238"/>
    <lineage>
        <taxon>Bacteria</taxon>
        <taxon>Pseudomonadati</taxon>
        <taxon>Pseudomonadota</taxon>
        <taxon>Gammaproteobacteria</taxon>
        <taxon>Steroidobacterales</taxon>
        <taxon>Steroidobacteraceae</taxon>
        <taxon>Povalibacter</taxon>
    </lineage>
</organism>
<feature type="domain" description="TonB-dependent receptor-like beta-barrel" evidence="15">
    <location>
        <begin position="241"/>
        <end position="738"/>
    </location>
</feature>
<keyword evidence="6 14" id="KW-0732">Signal</keyword>
<evidence type="ECO:0000256" key="12">
    <source>
        <dbReference type="PROSITE-ProRule" id="PRU01360"/>
    </source>
</evidence>
<dbReference type="GO" id="GO:0015891">
    <property type="term" value="P:siderophore transport"/>
    <property type="evidence" value="ECO:0007669"/>
    <property type="project" value="InterPro"/>
</dbReference>
<evidence type="ECO:0000256" key="7">
    <source>
        <dbReference type="ARBA" id="ARBA00023065"/>
    </source>
</evidence>
<dbReference type="InterPro" id="IPR039426">
    <property type="entry name" value="TonB-dep_rcpt-like"/>
</dbReference>
<dbReference type="CDD" id="cd01347">
    <property type="entry name" value="ligand_gated_channel"/>
    <property type="match status" value="1"/>
</dbReference>
<proteinExistence type="inferred from homology"/>
<dbReference type="InterPro" id="IPR036942">
    <property type="entry name" value="Beta-barrel_TonB_sf"/>
</dbReference>
<dbReference type="NCBIfam" id="TIGR01783">
    <property type="entry name" value="TonB-siderophor"/>
    <property type="match status" value="1"/>
</dbReference>
<dbReference type="SUPFAM" id="SSF56935">
    <property type="entry name" value="Porins"/>
    <property type="match status" value="1"/>
</dbReference>
<dbReference type="EMBL" id="JACHHZ010000003">
    <property type="protein sequence ID" value="MBB6094382.1"/>
    <property type="molecule type" value="Genomic_DNA"/>
</dbReference>
<evidence type="ECO:0000256" key="4">
    <source>
        <dbReference type="ARBA" id="ARBA00022452"/>
    </source>
</evidence>
<dbReference type="GO" id="GO:0009279">
    <property type="term" value="C:cell outer membrane"/>
    <property type="evidence" value="ECO:0007669"/>
    <property type="project" value="UniProtKB-SubCell"/>
</dbReference>
<evidence type="ECO:0000256" key="10">
    <source>
        <dbReference type="ARBA" id="ARBA00023170"/>
    </source>
</evidence>
<comment type="caution">
    <text evidence="17">The sequence shown here is derived from an EMBL/GenBank/DDBJ whole genome shotgun (WGS) entry which is preliminary data.</text>
</comment>
<evidence type="ECO:0000313" key="17">
    <source>
        <dbReference type="EMBL" id="MBB6094382.1"/>
    </source>
</evidence>
<dbReference type="InterPro" id="IPR000531">
    <property type="entry name" value="Beta-barrel_TonB"/>
</dbReference>
<keyword evidence="3 12" id="KW-0813">Transport</keyword>
<dbReference type="Proteomes" id="UP000588068">
    <property type="component" value="Unassembled WGS sequence"/>
</dbReference>
<evidence type="ECO:0000256" key="14">
    <source>
        <dbReference type="SAM" id="SignalP"/>
    </source>
</evidence>
<comment type="subcellular location">
    <subcellularLocation>
        <location evidence="1 12">Cell outer membrane</location>
        <topology evidence="1 12">Multi-pass membrane protein</topology>
    </subcellularLocation>
</comment>
<name>A0A841HQS0_9GAMM</name>
<dbReference type="InterPro" id="IPR012910">
    <property type="entry name" value="Plug_dom"/>
</dbReference>
<dbReference type="PANTHER" id="PTHR32552">
    <property type="entry name" value="FERRICHROME IRON RECEPTOR-RELATED"/>
    <property type="match status" value="1"/>
</dbReference>
<dbReference type="Pfam" id="PF07715">
    <property type="entry name" value="Plug"/>
    <property type="match status" value="1"/>
</dbReference>
<evidence type="ECO:0000259" key="16">
    <source>
        <dbReference type="Pfam" id="PF07715"/>
    </source>
</evidence>
<dbReference type="PROSITE" id="PS52016">
    <property type="entry name" value="TONB_DEPENDENT_REC_3"/>
    <property type="match status" value="1"/>
</dbReference>
<feature type="signal peptide" evidence="14">
    <location>
        <begin position="1"/>
        <end position="29"/>
    </location>
</feature>
<evidence type="ECO:0000256" key="2">
    <source>
        <dbReference type="ARBA" id="ARBA00009810"/>
    </source>
</evidence>
<dbReference type="InterPro" id="IPR010105">
    <property type="entry name" value="TonB_sidphr_rcpt"/>
</dbReference>
<dbReference type="GO" id="GO:0038023">
    <property type="term" value="F:signaling receptor activity"/>
    <property type="evidence" value="ECO:0007669"/>
    <property type="project" value="InterPro"/>
</dbReference>
<evidence type="ECO:0000256" key="9">
    <source>
        <dbReference type="ARBA" id="ARBA00023136"/>
    </source>
</evidence>
<feature type="chain" id="PRO_5032916695" evidence="14">
    <location>
        <begin position="30"/>
        <end position="771"/>
    </location>
</feature>
<evidence type="ECO:0000256" key="1">
    <source>
        <dbReference type="ARBA" id="ARBA00004571"/>
    </source>
</evidence>
<keyword evidence="8 13" id="KW-0798">TonB box</keyword>
<dbReference type="InterPro" id="IPR037066">
    <property type="entry name" value="Plug_dom_sf"/>
</dbReference>
<evidence type="ECO:0000256" key="11">
    <source>
        <dbReference type="ARBA" id="ARBA00023237"/>
    </source>
</evidence>
<keyword evidence="18" id="KW-1185">Reference proteome</keyword>
<dbReference type="Gene3D" id="2.40.170.20">
    <property type="entry name" value="TonB-dependent receptor, beta-barrel domain"/>
    <property type="match status" value="1"/>
</dbReference>
<keyword evidence="11 12" id="KW-0998">Cell outer membrane</keyword>
<keyword evidence="7" id="KW-0406">Ion transport</keyword>
<feature type="domain" description="TonB-dependent receptor plug" evidence="16">
    <location>
        <begin position="67"/>
        <end position="167"/>
    </location>
</feature>
<dbReference type="FunFam" id="2.170.130.10:FF:000001">
    <property type="entry name" value="Catecholate siderophore TonB-dependent receptor"/>
    <property type="match status" value="1"/>
</dbReference>
<dbReference type="Pfam" id="PF00593">
    <property type="entry name" value="TonB_dep_Rec_b-barrel"/>
    <property type="match status" value="1"/>
</dbReference>
<evidence type="ECO:0000256" key="6">
    <source>
        <dbReference type="ARBA" id="ARBA00022729"/>
    </source>
</evidence>
<dbReference type="AlphaFoldDB" id="A0A841HQS0"/>
<reference evidence="17 18" key="1">
    <citation type="submission" date="2020-08" db="EMBL/GenBank/DDBJ databases">
        <title>Genomic Encyclopedia of Type Strains, Phase IV (KMG-IV): sequencing the most valuable type-strain genomes for metagenomic binning, comparative biology and taxonomic classification.</title>
        <authorList>
            <person name="Goeker M."/>
        </authorList>
    </citation>
    <scope>NUCLEOTIDE SEQUENCE [LARGE SCALE GENOMIC DNA]</scope>
    <source>
        <strain evidence="17 18">DSM 26723</strain>
    </source>
</reference>